<dbReference type="InParanoid" id="A0A2K1JIA4"/>
<accession>A0A2K1JIA4</accession>
<name>A0A2K1JIA4_PHYPA</name>
<protein>
    <submittedName>
        <fullName evidence="1 2">Uncharacterized protein</fullName>
    </submittedName>
</protein>
<dbReference type="Gramene" id="Pp3c14_18850V3.2">
    <property type="protein sequence ID" value="Pp3c14_18850V3.2"/>
    <property type="gene ID" value="Pp3c14_18850"/>
</dbReference>
<dbReference type="Proteomes" id="UP000006727">
    <property type="component" value="Chromosome 14"/>
</dbReference>
<dbReference type="Gramene" id="Pp3c14_18850V3.1">
    <property type="protein sequence ID" value="Pp3c14_18850V3.1"/>
    <property type="gene ID" value="Pp3c14_18850"/>
</dbReference>
<organism evidence="1">
    <name type="scientific">Physcomitrium patens</name>
    <name type="common">Spreading-leaved earth moss</name>
    <name type="synonym">Physcomitrella patens</name>
    <dbReference type="NCBI Taxonomy" id="3218"/>
    <lineage>
        <taxon>Eukaryota</taxon>
        <taxon>Viridiplantae</taxon>
        <taxon>Streptophyta</taxon>
        <taxon>Embryophyta</taxon>
        <taxon>Bryophyta</taxon>
        <taxon>Bryophytina</taxon>
        <taxon>Bryopsida</taxon>
        <taxon>Funariidae</taxon>
        <taxon>Funariales</taxon>
        <taxon>Funariaceae</taxon>
        <taxon>Physcomitrium</taxon>
    </lineage>
</organism>
<dbReference type="EnsemblPlants" id="Pp3c14_18850V3.2">
    <property type="protein sequence ID" value="Pp3c14_18850V3.2"/>
    <property type="gene ID" value="Pp3c14_18850"/>
</dbReference>
<evidence type="ECO:0000313" key="1">
    <source>
        <dbReference type="EMBL" id="PNR41292.1"/>
    </source>
</evidence>
<evidence type="ECO:0000313" key="2">
    <source>
        <dbReference type="EnsemblPlants" id="Pp3c14_18850V3.1"/>
    </source>
</evidence>
<proteinExistence type="predicted"/>
<dbReference type="PaxDb" id="3218-PP1S34_29V6.1"/>
<reference evidence="1 3" key="1">
    <citation type="journal article" date="2008" name="Science">
        <title>The Physcomitrella genome reveals evolutionary insights into the conquest of land by plants.</title>
        <authorList>
            <person name="Rensing S."/>
            <person name="Lang D."/>
            <person name="Zimmer A."/>
            <person name="Terry A."/>
            <person name="Salamov A."/>
            <person name="Shapiro H."/>
            <person name="Nishiyama T."/>
            <person name="Perroud P.-F."/>
            <person name="Lindquist E."/>
            <person name="Kamisugi Y."/>
            <person name="Tanahashi T."/>
            <person name="Sakakibara K."/>
            <person name="Fujita T."/>
            <person name="Oishi K."/>
            <person name="Shin-I T."/>
            <person name="Kuroki Y."/>
            <person name="Toyoda A."/>
            <person name="Suzuki Y."/>
            <person name="Hashimoto A."/>
            <person name="Yamaguchi K."/>
            <person name="Sugano A."/>
            <person name="Kohara Y."/>
            <person name="Fujiyama A."/>
            <person name="Anterola A."/>
            <person name="Aoki S."/>
            <person name="Ashton N."/>
            <person name="Barbazuk W.B."/>
            <person name="Barker E."/>
            <person name="Bennetzen J."/>
            <person name="Bezanilla M."/>
            <person name="Blankenship R."/>
            <person name="Cho S.H."/>
            <person name="Dutcher S."/>
            <person name="Estelle M."/>
            <person name="Fawcett J.A."/>
            <person name="Gundlach H."/>
            <person name="Hanada K."/>
            <person name="Heyl A."/>
            <person name="Hicks K.A."/>
            <person name="Hugh J."/>
            <person name="Lohr M."/>
            <person name="Mayer K."/>
            <person name="Melkozernov A."/>
            <person name="Murata T."/>
            <person name="Nelson D."/>
            <person name="Pils B."/>
            <person name="Prigge M."/>
            <person name="Reiss B."/>
            <person name="Renner T."/>
            <person name="Rombauts S."/>
            <person name="Rushton P."/>
            <person name="Sanderfoot A."/>
            <person name="Schween G."/>
            <person name="Shiu S.-H."/>
            <person name="Stueber K."/>
            <person name="Theodoulou F.L."/>
            <person name="Tu H."/>
            <person name="Van de Peer Y."/>
            <person name="Verrier P.J."/>
            <person name="Waters E."/>
            <person name="Wood A."/>
            <person name="Yang L."/>
            <person name="Cove D."/>
            <person name="Cuming A."/>
            <person name="Hasebe M."/>
            <person name="Lucas S."/>
            <person name="Mishler D.B."/>
            <person name="Reski R."/>
            <person name="Grigoriev I."/>
            <person name="Quatrano R.S."/>
            <person name="Boore J.L."/>
        </authorList>
    </citation>
    <scope>NUCLEOTIDE SEQUENCE [LARGE SCALE GENOMIC DNA]</scope>
    <source>
        <strain evidence="2 3">cv. Gransden 2004</strain>
    </source>
</reference>
<keyword evidence="3" id="KW-1185">Reference proteome</keyword>
<dbReference type="AlphaFoldDB" id="A0A2K1JIA4"/>
<reference evidence="1 3" key="2">
    <citation type="journal article" date="2018" name="Plant J.">
        <title>The Physcomitrella patens chromosome-scale assembly reveals moss genome structure and evolution.</title>
        <authorList>
            <person name="Lang D."/>
            <person name="Ullrich K.K."/>
            <person name="Murat F."/>
            <person name="Fuchs J."/>
            <person name="Jenkins J."/>
            <person name="Haas F.B."/>
            <person name="Piednoel M."/>
            <person name="Gundlach H."/>
            <person name="Van Bel M."/>
            <person name="Meyberg R."/>
            <person name="Vives C."/>
            <person name="Morata J."/>
            <person name="Symeonidi A."/>
            <person name="Hiss M."/>
            <person name="Muchero W."/>
            <person name="Kamisugi Y."/>
            <person name="Saleh O."/>
            <person name="Blanc G."/>
            <person name="Decker E.L."/>
            <person name="van Gessel N."/>
            <person name="Grimwood J."/>
            <person name="Hayes R.D."/>
            <person name="Graham S.W."/>
            <person name="Gunter L.E."/>
            <person name="McDaniel S.F."/>
            <person name="Hoernstein S.N.W."/>
            <person name="Larsson A."/>
            <person name="Li F.W."/>
            <person name="Perroud P.F."/>
            <person name="Phillips J."/>
            <person name="Ranjan P."/>
            <person name="Rokshar D.S."/>
            <person name="Rothfels C.J."/>
            <person name="Schneider L."/>
            <person name="Shu S."/>
            <person name="Stevenson D.W."/>
            <person name="Thummler F."/>
            <person name="Tillich M."/>
            <person name="Villarreal Aguilar J.C."/>
            <person name="Widiez T."/>
            <person name="Wong G.K."/>
            <person name="Wymore A."/>
            <person name="Zhang Y."/>
            <person name="Zimmer A.D."/>
            <person name="Quatrano R.S."/>
            <person name="Mayer K.F.X."/>
            <person name="Goodstein D."/>
            <person name="Casacuberta J.M."/>
            <person name="Vandepoele K."/>
            <person name="Reski R."/>
            <person name="Cuming A.C."/>
            <person name="Tuskan G.A."/>
            <person name="Maumus F."/>
            <person name="Salse J."/>
            <person name="Schmutz J."/>
            <person name="Rensing S.A."/>
        </authorList>
    </citation>
    <scope>NUCLEOTIDE SEQUENCE [LARGE SCALE GENOMIC DNA]</scope>
    <source>
        <strain evidence="2 3">cv. Gransden 2004</strain>
    </source>
</reference>
<reference evidence="2" key="3">
    <citation type="submission" date="2020-12" db="UniProtKB">
        <authorList>
            <consortium name="EnsemblPlants"/>
        </authorList>
    </citation>
    <scope>IDENTIFICATION</scope>
</reference>
<sequence length="80" mass="9084">MLLKLLASKHFDAAFTRTDAENRSFFDTKVGFEGSDRKSCIQLHGLSSDFPVKLFCGSQLEKKCIIPKYIYVSSSRGWKC</sequence>
<evidence type="ECO:0000313" key="3">
    <source>
        <dbReference type="Proteomes" id="UP000006727"/>
    </source>
</evidence>
<dbReference type="EnsemblPlants" id="Pp3c14_18850V3.1">
    <property type="protein sequence ID" value="Pp3c14_18850V3.1"/>
    <property type="gene ID" value="Pp3c14_18850"/>
</dbReference>
<dbReference type="EMBL" id="ABEU02000014">
    <property type="protein sequence ID" value="PNR41292.1"/>
    <property type="molecule type" value="Genomic_DNA"/>
</dbReference>
<gene>
    <name evidence="1" type="ORF">PHYPA_018695</name>
</gene>